<evidence type="ECO:0000256" key="1">
    <source>
        <dbReference type="SAM" id="MobiDB-lite"/>
    </source>
</evidence>
<name>A0A5J4NW92_9TREM</name>
<feature type="region of interest" description="Disordered" evidence="1">
    <location>
        <begin position="368"/>
        <end position="389"/>
    </location>
</feature>
<feature type="region of interest" description="Disordered" evidence="1">
    <location>
        <begin position="414"/>
        <end position="441"/>
    </location>
</feature>
<evidence type="ECO:0000313" key="3">
    <source>
        <dbReference type="Proteomes" id="UP000324629"/>
    </source>
</evidence>
<gene>
    <name evidence="2" type="ORF">DEA37_0001040</name>
</gene>
<proteinExistence type="predicted"/>
<comment type="caution">
    <text evidence="2">The sequence shown here is derived from an EMBL/GenBank/DDBJ whole genome shotgun (WGS) entry which is preliminary data.</text>
</comment>
<accession>A0A5J4NW92</accession>
<dbReference type="AlphaFoldDB" id="A0A5J4NW92"/>
<keyword evidence="3" id="KW-1185">Reference proteome</keyword>
<organism evidence="2 3">
    <name type="scientific">Paragonimus westermani</name>
    <dbReference type="NCBI Taxonomy" id="34504"/>
    <lineage>
        <taxon>Eukaryota</taxon>
        <taxon>Metazoa</taxon>
        <taxon>Spiralia</taxon>
        <taxon>Lophotrochozoa</taxon>
        <taxon>Platyhelminthes</taxon>
        <taxon>Trematoda</taxon>
        <taxon>Digenea</taxon>
        <taxon>Plagiorchiida</taxon>
        <taxon>Troglotremata</taxon>
        <taxon>Troglotrematidae</taxon>
        <taxon>Paragonimus</taxon>
    </lineage>
</organism>
<dbReference type="EMBL" id="QNGE01000765">
    <property type="protein sequence ID" value="KAA3679348.1"/>
    <property type="molecule type" value="Genomic_DNA"/>
</dbReference>
<sequence>MLPSGFPYLPSLVGANTTNLSAQLAVQAAILNAHNTHSPASSVQMFQHALLQESLRGVGVNQLLPFVCIPSVGCATPAVTVGIIPGSVQLAAVNSAACLNPLALFSSASHLPHIGGTVNEASVKDTDAHTIIRAPVLYKNFTTVTSNPQPGGDYSNESEQSPPDRIVASYAAAAHAAALANHQPVSKAAENFLSLPRPRHPKRSRIRTSNVTTGTVSDTTLATVANTASPTTPTHSVFSTADGVDGSAMKINSEGRRVGWSRIIDRIAGTVEYISYIFLALVPAVFSYVCEPATFDSGGFGRMQRPDDVHLRSRDEVFAYFRSMYPKFDDGKQYEDLVASCFNFEPNTERSQLDDDLVFLSAMQPTILSNSPSTSTGEPPCFTSESRRPTSCRISFNPNHTTKEDFNLPIKRLRKAPSGESDDADPCKTVEEGEGVESENSSICISGDVRQAITSENDFCSSAHGVNATSACQPSVSLECHLSDVTAQHAVHRISGVSLADQINPAQDGQASRLMVSEPVSTPQTDCTSLVVSSSNPLSPCASSGLPSSFCMTVPLSGDTIAKMTTETFTTASLQASTPSSSLAVIPSVVPPAGHSDGADSELHLLKLSGLAADQNLWQTCLSHNNANQLVVNQMIAYSQLIQAQKSQQQLAAVMAALSADSTTNHQAYIGLPTAPVVNPQSQFNPFLLAGHPQLNTAWAHSWPELTAMGNALQQQQLITTLHQQQRQLALASLLSRQQPTLLPSQLQSSPHNQQMIDPTTQLQTYLAALQRQLTPHGSQ</sequence>
<dbReference type="Proteomes" id="UP000324629">
    <property type="component" value="Unassembled WGS sequence"/>
</dbReference>
<reference evidence="2 3" key="1">
    <citation type="journal article" date="2019" name="Gigascience">
        <title>Whole-genome sequence of the oriental lung fluke Paragonimus westermani.</title>
        <authorList>
            <person name="Oey H."/>
            <person name="Zakrzewski M."/>
            <person name="Narain K."/>
            <person name="Devi K.R."/>
            <person name="Agatsuma T."/>
            <person name="Nawaratna S."/>
            <person name="Gobert G.N."/>
            <person name="Jones M.K."/>
            <person name="Ragan M.A."/>
            <person name="McManus D.P."/>
            <person name="Krause L."/>
        </authorList>
    </citation>
    <scope>NUCLEOTIDE SEQUENCE [LARGE SCALE GENOMIC DNA]</scope>
    <source>
        <strain evidence="2 3">IND2009</strain>
    </source>
</reference>
<protein>
    <submittedName>
        <fullName evidence="2">Uncharacterized protein</fullName>
    </submittedName>
</protein>
<feature type="compositionally biased region" description="Polar residues" evidence="1">
    <location>
        <begin position="368"/>
        <end position="377"/>
    </location>
</feature>
<evidence type="ECO:0000313" key="2">
    <source>
        <dbReference type="EMBL" id="KAA3679348.1"/>
    </source>
</evidence>